<proteinExistence type="predicted"/>
<evidence type="ECO:0000256" key="1">
    <source>
        <dbReference type="SAM" id="Phobius"/>
    </source>
</evidence>
<keyword evidence="1" id="KW-1133">Transmembrane helix</keyword>
<gene>
    <name evidence="2" type="ORF">FJQ98_11185</name>
</gene>
<organism evidence="2 3">
    <name type="scientific">Lysinibacillus agricola</name>
    <dbReference type="NCBI Taxonomy" id="2590012"/>
    <lineage>
        <taxon>Bacteria</taxon>
        <taxon>Bacillati</taxon>
        <taxon>Bacillota</taxon>
        <taxon>Bacilli</taxon>
        <taxon>Bacillales</taxon>
        <taxon>Bacillaceae</taxon>
        <taxon>Lysinibacillus</taxon>
    </lineage>
</organism>
<feature type="transmembrane region" description="Helical" evidence="1">
    <location>
        <begin position="34"/>
        <end position="52"/>
    </location>
</feature>
<name>A0ABX7AX17_9BACI</name>
<keyword evidence="1" id="KW-0812">Transmembrane</keyword>
<feature type="transmembrane region" description="Helical" evidence="1">
    <location>
        <begin position="58"/>
        <end position="75"/>
    </location>
</feature>
<accession>A0ABX7AX17</accession>
<keyword evidence="3" id="KW-1185">Reference proteome</keyword>
<dbReference type="Proteomes" id="UP000596049">
    <property type="component" value="Chromosome"/>
</dbReference>
<reference evidence="2 3" key="1">
    <citation type="submission" date="2020-01" db="EMBL/GenBank/DDBJ databases">
        <authorList>
            <person name="Liu G."/>
            <person name="Liu B."/>
        </authorList>
    </citation>
    <scope>NUCLEOTIDE SEQUENCE [LARGE SCALE GENOMIC DNA]</scope>
    <source>
        <strain evidence="2 3">FJAT-51161</strain>
    </source>
</reference>
<sequence>MLDKLQKIMDVACKWGNENFGTSIQFPKPTKKSMVSSAFSSGIISSVITIYGLFLKNIWILLFGGLGILSSVFIYRKGVKND</sequence>
<dbReference type="RefSeq" id="WP_053596886.1">
    <property type="nucleotide sequence ID" value="NZ_CP067341.1"/>
</dbReference>
<keyword evidence="1" id="KW-0472">Membrane</keyword>
<dbReference type="EMBL" id="CP067341">
    <property type="protein sequence ID" value="QQP14517.1"/>
    <property type="molecule type" value="Genomic_DNA"/>
</dbReference>
<protein>
    <submittedName>
        <fullName evidence="2">Uncharacterized protein</fullName>
    </submittedName>
</protein>
<evidence type="ECO:0000313" key="2">
    <source>
        <dbReference type="EMBL" id="QQP14517.1"/>
    </source>
</evidence>
<evidence type="ECO:0000313" key="3">
    <source>
        <dbReference type="Proteomes" id="UP000596049"/>
    </source>
</evidence>